<dbReference type="InterPro" id="IPR003599">
    <property type="entry name" value="Ig_sub"/>
</dbReference>
<evidence type="ECO:0000313" key="3">
    <source>
        <dbReference type="RefSeq" id="XP_020844689.1"/>
    </source>
</evidence>
<keyword evidence="2" id="KW-1185">Reference proteome</keyword>
<accession>A0A6P5KI59</accession>
<protein>
    <submittedName>
        <fullName evidence="3">Programmed cell death protein 1 isoform X3</fullName>
    </submittedName>
</protein>
<dbReference type="Proteomes" id="UP000515140">
    <property type="component" value="Unplaced"/>
</dbReference>
<dbReference type="PANTHER" id="PTHR15264:SF2">
    <property type="entry name" value="PROGRAMMED CELL DEATH PROTEIN 1"/>
    <property type="match status" value="1"/>
</dbReference>
<dbReference type="RefSeq" id="XP_020844689.1">
    <property type="nucleotide sequence ID" value="XM_020989030.1"/>
</dbReference>
<gene>
    <name evidence="3" type="primary">PDCD1</name>
</gene>
<dbReference type="SMART" id="SM00409">
    <property type="entry name" value="IG"/>
    <property type="match status" value="1"/>
</dbReference>
<dbReference type="SMART" id="SM00406">
    <property type="entry name" value="IGv"/>
    <property type="match status" value="1"/>
</dbReference>
<dbReference type="InterPro" id="IPR036179">
    <property type="entry name" value="Ig-like_dom_sf"/>
</dbReference>
<dbReference type="InterPro" id="IPR042379">
    <property type="entry name" value="PDCD1"/>
</dbReference>
<dbReference type="GO" id="GO:0050777">
    <property type="term" value="P:negative regulation of immune response"/>
    <property type="evidence" value="ECO:0007669"/>
    <property type="project" value="InterPro"/>
</dbReference>
<dbReference type="InterPro" id="IPR013783">
    <property type="entry name" value="Ig-like_fold"/>
</dbReference>
<dbReference type="Pfam" id="PF07686">
    <property type="entry name" value="V-set"/>
    <property type="match status" value="1"/>
</dbReference>
<dbReference type="PANTHER" id="PTHR15264">
    <property type="entry name" value="PROGRAMMED CELL DEATH PROTEIN 1"/>
    <property type="match status" value="1"/>
</dbReference>
<dbReference type="Gene3D" id="2.60.40.10">
    <property type="entry name" value="Immunoglobulins"/>
    <property type="match status" value="1"/>
</dbReference>
<dbReference type="GO" id="GO:0009897">
    <property type="term" value="C:external side of plasma membrane"/>
    <property type="evidence" value="ECO:0007669"/>
    <property type="project" value="TreeGrafter"/>
</dbReference>
<dbReference type="InterPro" id="IPR013106">
    <property type="entry name" value="Ig_V-set"/>
</dbReference>
<dbReference type="PROSITE" id="PS50835">
    <property type="entry name" value="IG_LIKE"/>
    <property type="match status" value="1"/>
</dbReference>
<proteinExistence type="predicted"/>
<dbReference type="AlphaFoldDB" id="A0A6P5KI59"/>
<dbReference type="CTD" id="5133"/>
<dbReference type="InterPro" id="IPR007110">
    <property type="entry name" value="Ig-like_dom"/>
</dbReference>
<dbReference type="SUPFAM" id="SSF48726">
    <property type="entry name" value="Immunoglobulin"/>
    <property type="match status" value="1"/>
</dbReference>
<sequence length="241" mass="26706">MGLSSALGYFSGHHDWHQKLSPLTVPSFPGEEAASAQRSLCSPLPRPLIYRAVKTQYSLGFWPLQLSRAEGENATFVCNVSHRLQVPILNWYREKNGSQPEKLAAYPKDTPSSHLQARYHIAMREDKQTYEMTILGLQMNDSGRYFCGIINFEMPPVEESNRSELTVTGAGKSESNKDSLALKKAEPSVASVSTVVYGQLDFQRTEVPKQGGAGSGEQTEYATIIFPAEKSAFYGSSPHRK</sequence>
<organism evidence="2 3">
    <name type="scientific">Phascolarctos cinereus</name>
    <name type="common">Koala</name>
    <dbReference type="NCBI Taxonomy" id="38626"/>
    <lineage>
        <taxon>Eukaryota</taxon>
        <taxon>Metazoa</taxon>
        <taxon>Chordata</taxon>
        <taxon>Craniata</taxon>
        <taxon>Vertebrata</taxon>
        <taxon>Euteleostomi</taxon>
        <taxon>Mammalia</taxon>
        <taxon>Metatheria</taxon>
        <taxon>Diprotodontia</taxon>
        <taxon>Phascolarctidae</taxon>
        <taxon>Phascolarctos</taxon>
    </lineage>
</organism>
<dbReference type="GO" id="GO:0070234">
    <property type="term" value="P:positive regulation of T cell apoptotic process"/>
    <property type="evidence" value="ECO:0007669"/>
    <property type="project" value="TreeGrafter"/>
</dbReference>
<evidence type="ECO:0000259" key="1">
    <source>
        <dbReference type="PROSITE" id="PS50835"/>
    </source>
</evidence>
<feature type="domain" description="Ig-like" evidence="1">
    <location>
        <begin position="47"/>
        <end position="168"/>
    </location>
</feature>
<name>A0A6P5KI59_PHACI</name>
<evidence type="ECO:0000313" key="2">
    <source>
        <dbReference type="Proteomes" id="UP000515140"/>
    </source>
</evidence>
<reference evidence="3" key="1">
    <citation type="submission" date="2025-08" db="UniProtKB">
        <authorList>
            <consortium name="RefSeq"/>
        </authorList>
    </citation>
    <scope>IDENTIFICATION</scope>
    <source>
        <tissue evidence="3">Spleen</tissue>
    </source>
</reference>
<dbReference type="GeneID" id="110210180"/>